<sequence>MVALSPCDRKWVGRGNQGTEKRDPASAPALIISISDCDLVNNDFTVHNLHLSSCFFRLRFHSSLRIRIRFKLLSNQSLSDCSSTATSVLASNGKVIPRLFEGTTHVGPSHFTEQPQDDIPVTSGKAPPALASSVMSPALPQPYSHVDLHHWSALGWPIREDLHVAEVYPGTIK</sequence>
<dbReference type="Proteomes" id="UP000639772">
    <property type="component" value="Unassembled WGS sequence"/>
</dbReference>
<comment type="caution">
    <text evidence="1">The sequence shown here is derived from an EMBL/GenBank/DDBJ whole genome shotgun (WGS) entry which is preliminary data.</text>
</comment>
<dbReference type="EMBL" id="JADCNM010000596">
    <property type="protein sequence ID" value="KAG0446254.1"/>
    <property type="molecule type" value="Genomic_DNA"/>
</dbReference>
<keyword evidence="3" id="KW-1185">Reference proteome</keyword>
<gene>
    <name evidence="2" type="ORF">HPP92_028919</name>
    <name evidence="1" type="ORF">HPP92_028929</name>
</gene>
<dbReference type="AlphaFoldDB" id="A0A835P495"/>
<evidence type="ECO:0000313" key="1">
    <source>
        <dbReference type="EMBL" id="KAG0446254.1"/>
    </source>
</evidence>
<dbReference type="Proteomes" id="UP000636800">
    <property type="component" value="Unassembled WGS sequence"/>
</dbReference>
<proteinExistence type="predicted"/>
<evidence type="ECO:0000313" key="3">
    <source>
        <dbReference type="Proteomes" id="UP000636800"/>
    </source>
</evidence>
<dbReference type="EMBL" id="JADCNL010000595">
    <property type="protein sequence ID" value="KAG0446260.1"/>
    <property type="molecule type" value="Genomic_DNA"/>
</dbReference>
<accession>A0A835P495</accession>
<evidence type="ECO:0000313" key="4">
    <source>
        <dbReference type="Proteomes" id="UP000639772"/>
    </source>
</evidence>
<name>A0A835P495_VANPL</name>
<reference evidence="3 4" key="1">
    <citation type="journal article" date="2020" name="Nat. Food">
        <title>A phased Vanilla planifolia genome enables genetic improvement of flavour and production.</title>
        <authorList>
            <person name="Hasing T."/>
            <person name="Tang H."/>
            <person name="Brym M."/>
            <person name="Khazi F."/>
            <person name="Huang T."/>
            <person name="Chambers A.H."/>
        </authorList>
    </citation>
    <scope>NUCLEOTIDE SEQUENCE [LARGE SCALE GENOMIC DNA]</scope>
    <source>
        <tissue evidence="1">Leaf</tissue>
    </source>
</reference>
<evidence type="ECO:0000313" key="2">
    <source>
        <dbReference type="EMBL" id="KAG0446260.1"/>
    </source>
</evidence>
<protein>
    <submittedName>
        <fullName evidence="1">Uncharacterized protein</fullName>
    </submittedName>
</protein>
<organism evidence="1 4">
    <name type="scientific">Vanilla planifolia</name>
    <name type="common">Vanilla</name>
    <dbReference type="NCBI Taxonomy" id="51239"/>
    <lineage>
        <taxon>Eukaryota</taxon>
        <taxon>Viridiplantae</taxon>
        <taxon>Streptophyta</taxon>
        <taxon>Embryophyta</taxon>
        <taxon>Tracheophyta</taxon>
        <taxon>Spermatophyta</taxon>
        <taxon>Magnoliopsida</taxon>
        <taxon>Liliopsida</taxon>
        <taxon>Asparagales</taxon>
        <taxon>Orchidaceae</taxon>
        <taxon>Vanilloideae</taxon>
        <taxon>Vanilleae</taxon>
        <taxon>Vanilla</taxon>
    </lineage>
</organism>